<dbReference type="CDD" id="cd11618">
    <property type="entry name" value="ChtBD1_1"/>
    <property type="match status" value="1"/>
</dbReference>
<dbReference type="EMBL" id="MU003783">
    <property type="protein sequence ID" value="KAF2722403.1"/>
    <property type="molecule type" value="Genomic_DNA"/>
</dbReference>
<dbReference type="Proteomes" id="UP000799441">
    <property type="component" value="Unassembled WGS sequence"/>
</dbReference>
<dbReference type="PANTHER" id="PTHR48172:SF2">
    <property type="entry name" value="VACUOLAR PROTEIN SORTING PROTEIN 62"/>
    <property type="match status" value="1"/>
</dbReference>
<feature type="domain" description="Chitin-binding type-1" evidence="4">
    <location>
        <begin position="385"/>
        <end position="431"/>
    </location>
</feature>
<evidence type="ECO:0000313" key="5">
    <source>
        <dbReference type="EMBL" id="KAF2722403.1"/>
    </source>
</evidence>
<dbReference type="InterPro" id="IPR036861">
    <property type="entry name" value="Endochitinase-like_sf"/>
</dbReference>
<reference evidence="5" key="1">
    <citation type="journal article" date="2020" name="Stud. Mycol.">
        <title>101 Dothideomycetes genomes: a test case for predicting lifestyles and emergence of pathogens.</title>
        <authorList>
            <person name="Haridas S."/>
            <person name="Albert R."/>
            <person name="Binder M."/>
            <person name="Bloem J."/>
            <person name="Labutti K."/>
            <person name="Salamov A."/>
            <person name="Andreopoulos B."/>
            <person name="Baker S."/>
            <person name="Barry K."/>
            <person name="Bills G."/>
            <person name="Bluhm B."/>
            <person name="Cannon C."/>
            <person name="Castanera R."/>
            <person name="Culley D."/>
            <person name="Daum C."/>
            <person name="Ezra D."/>
            <person name="Gonzalez J."/>
            <person name="Henrissat B."/>
            <person name="Kuo A."/>
            <person name="Liang C."/>
            <person name="Lipzen A."/>
            <person name="Lutzoni F."/>
            <person name="Magnuson J."/>
            <person name="Mondo S."/>
            <person name="Nolan M."/>
            <person name="Ohm R."/>
            <person name="Pangilinan J."/>
            <person name="Park H.-J."/>
            <person name="Ramirez L."/>
            <person name="Alfaro M."/>
            <person name="Sun H."/>
            <person name="Tritt A."/>
            <person name="Yoshinaga Y."/>
            <person name="Zwiers L.-H."/>
            <person name="Turgeon B."/>
            <person name="Goodwin S."/>
            <person name="Spatafora J."/>
            <person name="Crous P."/>
            <person name="Grigoriev I."/>
        </authorList>
    </citation>
    <scope>NUCLEOTIDE SEQUENCE</scope>
    <source>
        <strain evidence="5">CBS 116435</strain>
    </source>
</reference>
<keyword evidence="2" id="KW-1015">Disulfide bond</keyword>
<evidence type="ECO:0000256" key="1">
    <source>
        <dbReference type="ARBA" id="ARBA00022669"/>
    </source>
</evidence>
<feature type="region of interest" description="Disordered" evidence="3">
    <location>
        <begin position="702"/>
        <end position="722"/>
    </location>
</feature>
<keyword evidence="1 2" id="KW-0147">Chitin-binding</keyword>
<accession>A0A9P4Q884</accession>
<dbReference type="PROSITE" id="PS50941">
    <property type="entry name" value="CHIT_BIND_I_2"/>
    <property type="match status" value="1"/>
</dbReference>
<dbReference type="GO" id="GO:0008061">
    <property type="term" value="F:chitin binding"/>
    <property type="evidence" value="ECO:0007669"/>
    <property type="project" value="UniProtKB-UniRule"/>
</dbReference>
<dbReference type="Gene3D" id="3.30.60.10">
    <property type="entry name" value="Endochitinase-like"/>
    <property type="match status" value="1"/>
</dbReference>
<dbReference type="PANTHER" id="PTHR48172">
    <property type="match status" value="1"/>
</dbReference>
<gene>
    <name evidence="5" type="ORF">K431DRAFT_47850</name>
</gene>
<evidence type="ECO:0000256" key="2">
    <source>
        <dbReference type="PROSITE-ProRule" id="PRU00261"/>
    </source>
</evidence>
<evidence type="ECO:0000256" key="3">
    <source>
        <dbReference type="SAM" id="MobiDB-lite"/>
    </source>
</evidence>
<evidence type="ECO:0000259" key="4">
    <source>
        <dbReference type="PROSITE" id="PS50941"/>
    </source>
</evidence>
<dbReference type="OrthoDB" id="188042at2759"/>
<dbReference type="InterPro" id="IPR001002">
    <property type="entry name" value="Chitin-bd_1"/>
</dbReference>
<name>A0A9P4Q884_9PEZI</name>
<organism evidence="5 6">
    <name type="scientific">Polychaeton citri CBS 116435</name>
    <dbReference type="NCBI Taxonomy" id="1314669"/>
    <lineage>
        <taxon>Eukaryota</taxon>
        <taxon>Fungi</taxon>
        <taxon>Dikarya</taxon>
        <taxon>Ascomycota</taxon>
        <taxon>Pezizomycotina</taxon>
        <taxon>Dothideomycetes</taxon>
        <taxon>Dothideomycetidae</taxon>
        <taxon>Capnodiales</taxon>
        <taxon>Capnodiaceae</taxon>
        <taxon>Polychaeton</taxon>
    </lineage>
</organism>
<dbReference type="AlphaFoldDB" id="A0A9P4Q884"/>
<evidence type="ECO:0000313" key="6">
    <source>
        <dbReference type="Proteomes" id="UP000799441"/>
    </source>
</evidence>
<proteinExistence type="predicted"/>
<keyword evidence="6" id="KW-1185">Reference proteome</keyword>
<comment type="caution">
    <text evidence="2">Lacks conserved residue(s) required for the propagation of feature annotation.</text>
</comment>
<feature type="region of interest" description="Disordered" evidence="3">
    <location>
        <begin position="80"/>
        <end position="104"/>
    </location>
</feature>
<comment type="caution">
    <text evidence="5">The sequence shown here is derived from an EMBL/GenBank/DDBJ whole genome shotgun (WGS) entry which is preliminary data.</text>
</comment>
<feature type="compositionally biased region" description="Polar residues" evidence="3">
    <location>
        <begin position="80"/>
        <end position="90"/>
    </location>
</feature>
<protein>
    <submittedName>
        <fullName evidence="5">Carbohydrate-binding module family 18 protein</fullName>
    </submittedName>
</protein>
<dbReference type="SUPFAM" id="SSF57016">
    <property type="entry name" value="Plant lectins/antimicrobial peptides"/>
    <property type="match status" value="1"/>
</dbReference>
<sequence length="736" mass="81219">MHTKSASLVYLLRGQLPLQSGPDSTVTDSTPLATSLLVAYPASCSQSTPTLAFAPTPLLPEGPVVASSVVDLHSHDSTRATSPAVYTSDSAAAHEASRSQQPTDADTVDCAVVANGTGIADTSMQRPGPKCFAAFISAALGYIILSGVTAKIPIGGGYIYAAENQQWVASSRNWFDRQTCYWFGLCGVAHLRKSRWTWSAAPVDDIRPMVAEHSDFWASGDQDWRSWSQAERAERTIPPYVLDHAPYVHLFSGEDFWPCDIAEHLVHTSPRVNYTVIEEMKEDRNLTNLDELNDYDGGKNGRFIYLQSNDNVEERPRWLGGNKNIPSTPDVLLDPDMHGAWPSLDDLGDYDLEGAKQQTLKEIDSQQEEGLDAEVDPWNHLKSTDGTCGGNTGFTCEGTLFGNCCSIFGYCGTTPGHCGETCDPLSGKCEDPLKDRKPIHLDLRRRRRRELSGSMNKPQAGGRSRAPAILVVVPKDDGVVDAFWFFFYSYNLGNTVFNIRFGNHVGDWEHTVVRFKDGKPQTLFLSEHNFGEAYAWSAIEKYMPNPDGSGSMISSATNETVQRHGKRPVIYSATGTHAMYATSGLHPYVLPWGLLHDETDRGPLWDPSLNSHSYVYDVHKKTAKASTHTPQSPTNWLSYGGHWGDKYYPLSDPRQYRFAGQYHYVNGPTGPLFKNLGRKEVCQGNGECHIKSWLGGGGKTHRLPLEEDVEDGGLPGGNLTDVDDRQYLVFDSPQSP</sequence>
<feature type="disulfide bond" evidence="2">
    <location>
        <begin position="404"/>
        <end position="418"/>
    </location>
</feature>